<name>D2VVB6_NAEGR</name>
<dbReference type="GeneID" id="8858493"/>
<reference evidence="2 3" key="1">
    <citation type="journal article" date="2010" name="Cell">
        <title>The genome of Naegleria gruberi illuminates early eukaryotic versatility.</title>
        <authorList>
            <person name="Fritz-Laylin L.K."/>
            <person name="Prochnik S.E."/>
            <person name="Ginger M.L."/>
            <person name="Dacks J.B."/>
            <person name="Carpenter M.L."/>
            <person name="Field M.C."/>
            <person name="Kuo A."/>
            <person name="Paredez A."/>
            <person name="Chapman J."/>
            <person name="Pham J."/>
            <person name="Shu S."/>
            <person name="Neupane R."/>
            <person name="Cipriano M."/>
            <person name="Mancuso J."/>
            <person name="Tu H."/>
            <person name="Salamov A."/>
            <person name="Lindquist E."/>
            <person name="Shapiro H."/>
            <person name="Lucas S."/>
            <person name="Grigoriev I.V."/>
            <person name="Cande W.Z."/>
            <person name="Fulton C."/>
            <person name="Rokhsar D.S."/>
            <person name="Dawson S.C."/>
        </authorList>
    </citation>
    <scope>NUCLEOTIDE SEQUENCE [LARGE SCALE GENOMIC DNA]</scope>
    <source>
        <strain evidence="2 3">NEG-M</strain>
    </source>
</reference>
<feature type="region of interest" description="Disordered" evidence="1">
    <location>
        <begin position="1"/>
        <end position="30"/>
    </location>
</feature>
<dbReference type="RefSeq" id="XP_002671952.1">
    <property type="nucleotide sequence ID" value="XM_002671906.1"/>
</dbReference>
<proteinExistence type="predicted"/>
<accession>D2VVB6</accession>
<evidence type="ECO:0000313" key="3">
    <source>
        <dbReference type="Proteomes" id="UP000006671"/>
    </source>
</evidence>
<keyword evidence="3" id="KW-1185">Reference proteome</keyword>
<sequence length="1465" mass="169822">MKRKLPSSSSSNSGGNFDHHQQNSLSSSNSRMMEMIRSQKERRKKIKQQENTSSAFFIMDTLHGIYSEKKNTSSSASSEVQSLFNLVTIGLLADLSKCENSLEIFREKIEKYIVHSDQYRDEANLMNQFIVYHIYLSQEIFLCFLRSKSEAVIRDRLIEIGLKSILAFVNSNSNIIEYYFNRFFKFLNCEFINKLADRNVWIHMLSSTEFLQFTSKGIQRLFNVTSEDTLTLHITTLSLLQESQTISIPNFIMTCSDYFIDNLAHRTILENHNFESNPNIVQHFENVSYQCIWFITFYDKKRDTSKLLRFISNFRKVRQGENSPLMIWENLSNNLSNPLPLKSYMTLLKSGKKIIDKPLFQSFVISEFYNLFQVSDKLSTEEIFKKNKEPIYLTVEPGSDKILEEVFQWNMDNLENFNEQMCDILRELFSFQNLDFVVMTHFVNKLLKLQENTILKLLDELVLEYINREDIPGCVNCLIIGRNIFPIPKTMKPKNAVSNGNLHLSTIDQWMKDNFFVYLSSGGTNTGIERNTRQASFVTKLIEYIIPLENSLLLTLYQKVLNNLVNSRYELVSTLLNKIKKAQQSETETDQDSTADSDYEELKTILLEYEKYGENAYNTSSKSSILPLSYYPVMKKTKWCNVIVPQLLSFTLRDSHDGVMRTKFEKLKSALISSLVNRKLIPKDMIQIADPKEDSQGVESASSTLHLKVSLVEGCLLRVVSEIENQIKKQSTNIDSLLALFFECHTAITAVTNILKSETFDVKVRNSTQSKLVEIVLQSFYECCMVMGSFSQHEGLLVTILSDGNSQISETSSSQRKQNHLDWIVLFKVSVLMPLANVSSLIKDRILKLLKNINTKDSNSDLIFTMSVLLSSLITVSTNEVTIIQEFIELTNKGKDQSSHKVLANGLEERMALIKACFFIWDEIKPKNFVESIIFAKLIVSCLELCHHFQNYNSDFGESINVIDCISHNILEETFQRSIVEHFTSSQPRDNEFFCFIPAKMQRLYFWISSRYSLLFSQVDISSRKSEKVQQFSNLTKQDESKFKQVKNHLESIHSSFNNEFIDNLFNGIQLLDFDEWTYFELNIQDEMCHKVLSSYYKNQFLQYNTLLSSKMSQNSLPFMLSTLFSQALSFERECEHHSIMIQSLIGLIPKFSTNDQFSNQDQFWLFKSWLQAMQSSQEHSRKCLYDFVIFTEHLDPIIYYLGTYSLSVFSQDFDSNIKVLKNTLSQFSKSCLIPISHLHPWPVLFTSKILEGLFSLVSISLTWIPKRDTSTRELKQLFRNFITENEILKLNITRHLGLHVSNLETWIFNYFSNSQTNKEELLYNSKETLKEIVSDLERDYNFGLKFLVKETPLALLNTMLNKIDCNFGGLLISDMLISLFISPTASKYLDPFFELKEKTIEQLPSQISIHSQTILDYLDETKFSNTTDTNRLSKIIELVFGRISSLLNTQELGREMVRLFPTIT</sequence>
<evidence type="ECO:0000313" key="2">
    <source>
        <dbReference type="EMBL" id="EFC39208.1"/>
    </source>
</evidence>
<dbReference type="Proteomes" id="UP000006671">
    <property type="component" value="Unassembled WGS sequence"/>
</dbReference>
<dbReference type="InParanoid" id="D2VVB6"/>
<feature type="compositionally biased region" description="Low complexity" evidence="1">
    <location>
        <begin position="7"/>
        <end position="30"/>
    </location>
</feature>
<dbReference type="KEGG" id="ngr:NAEGRDRAFT_72958"/>
<gene>
    <name evidence="2" type="ORF">NAEGRDRAFT_72958</name>
</gene>
<organism evidence="3">
    <name type="scientific">Naegleria gruberi</name>
    <name type="common">Amoeba</name>
    <dbReference type="NCBI Taxonomy" id="5762"/>
    <lineage>
        <taxon>Eukaryota</taxon>
        <taxon>Discoba</taxon>
        <taxon>Heterolobosea</taxon>
        <taxon>Tetramitia</taxon>
        <taxon>Eutetramitia</taxon>
        <taxon>Vahlkampfiidae</taxon>
        <taxon>Naegleria</taxon>
    </lineage>
</organism>
<dbReference type="VEuPathDB" id="AmoebaDB:NAEGRDRAFT_72958"/>
<dbReference type="EMBL" id="GG738901">
    <property type="protein sequence ID" value="EFC39208.1"/>
    <property type="molecule type" value="Genomic_DNA"/>
</dbReference>
<dbReference type="OMA" id="TIDQWMK"/>
<dbReference type="OrthoDB" id="10381208at2759"/>
<evidence type="ECO:0000256" key="1">
    <source>
        <dbReference type="SAM" id="MobiDB-lite"/>
    </source>
</evidence>
<protein>
    <submittedName>
        <fullName evidence="2">Predicted protein</fullName>
    </submittedName>
</protein>